<organism evidence="2 3">
    <name type="scientific">Pseudomonas soli</name>
    <dbReference type="NCBI Taxonomy" id="1306993"/>
    <lineage>
        <taxon>Bacteria</taxon>
        <taxon>Pseudomonadati</taxon>
        <taxon>Pseudomonadota</taxon>
        <taxon>Gammaproteobacteria</taxon>
        <taxon>Pseudomonadales</taxon>
        <taxon>Pseudomonadaceae</taxon>
        <taxon>Pseudomonas</taxon>
    </lineage>
</organism>
<dbReference type="Proteomes" id="UP000199221">
    <property type="component" value="Unassembled WGS sequence"/>
</dbReference>
<dbReference type="AlphaFoldDB" id="A0A1H9H461"/>
<reference evidence="2 3" key="1">
    <citation type="submission" date="2016-10" db="EMBL/GenBank/DDBJ databases">
        <authorList>
            <person name="de Groot N.N."/>
        </authorList>
    </citation>
    <scope>NUCLEOTIDE SEQUENCE [LARGE SCALE GENOMIC DNA]</scope>
    <source>
        <strain evidence="2 3">LMG 27941</strain>
    </source>
</reference>
<protein>
    <recommendedName>
        <fullName evidence="4">DUF3077 domain-containing protein</fullName>
    </recommendedName>
</protein>
<evidence type="ECO:0000313" key="3">
    <source>
        <dbReference type="Proteomes" id="UP000199221"/>
    </source>
</evidence>
<dbReference type="RefSeq" id="WP_094010813.1">
    <property type="nucleotide sequence ID" value="NZ_CP128543.1"/>
</dbReference>
<evidence type="ECO:0000313" key="2">
    <source>
        <dbReference type="EMBL" id="SEQ57069.1"/>
    </source>
</evidence>
<dbReference type="GeneID" id="93675100"/>
<proteinExistence type="predicted"/>
<accession>A0A1H9H461</accession>
<gene>
    <name evidence="2" type="ORF">SAMN05216230_103119</name>
</gene>
<evidence type="ECO:0008006" key="4">
    <source>
        <dbReference type="Google" id="ProtNLM"/>
    </source>
</evidence>
<name>A0A1H9H461_9PSED</name>
<sequence>MTKKIVPDPPLPNTTTHPFGRCDAGHPPLFTVNPNIEAHDALVHVALYLRCAYDTGIKALDHLRDEGRGMYWSSLHSLEMAEGLVEAMLDGIESAPAPGRPRQGG</sequence>
<feature type="region of interest" description="Disordered" evidence="1">
    <location>
        <begin position="1"/>
        <end position="20"/>
    </location>
</feature>
<evidence type="ECO:0000256" key="1">
    <source>
        <dbReference type="SAM" id="MobiDB-lite"/>
    </source>
</evidence>
<dbReference type="EMBL" id="FOEQ01000003">
    <property type="protein sequence ID" value="SEQ57069.1"/>
    <property type="molecule type" value="Genomic_DNA"/>
</dbReference>